<dbReference type="EMBL" id="MU865951">
    <property type="protein sequence ID" value="KAK4447222.1"/>
    <property type="molecule type" value="Genomic_DNA"/>
</dbReference>
<dbReference type="AlphaFoldDB" id="A0AAV9GH32"/>
<feature type="compositionally biased region" description="Basic and acidic residues" evidence="1">
    <location>
        <begin position="60"/>
        <end position="71"/>
    </location>
</feature>
<organism evidence="2 3">
    <name type="scientific">Podospora aff. communis PSN243</name>
    <dbReference type="NCBI Taxonomy" id="3040156"/>
    <lineage>
        <taxon>Eukaryota</taxon>
        <taxon>Fungi</taxon>
        <taxon>Dikarya</taxon>
        <taxon>Ascomycota</taxon>
        <taxon>Pezizomycotina</taxon>
        <taxon>Sordariomycetes</taxon>
        <taxon>Sordariomycetidae</taxon>
        <taxon>Sordariales</taxon>
        <taxon>Podosporaceae</taxon>
        <taxon>Podospora</taxon>
    </lineage>
</organism>
<feature type="compositionally biased region" description="Basic and acidic residues" evidence="1">
    <location>
        <begin position="99"/>
        <end position="109"/>
    </location>
</feature>
<keyword evidence="3" id="KW-1185">Reference proteome</keyword>
<dbReference type="Proteomes" id="UP001321760">
    <property type="component" value="Unassembled WGS sequence"/>
</dbReference>
<evidence type="ECO:0000313" key="3">
    <source>
        <dbReference type="Proteomes" id="UP001321760"/>
    </source>
</evidence>
<sequence>MSEIISNLKEALNPKKREDATAPTYDPSRAPYADNTPSQNQLDPPRGEAPTDTETSSVTRTDKMTAPDRPPKAATHTNFNAPEGTYGPHGSRLANALDPRVDSDRDGSPKHGVSGYGGAAAKPERK</sequence>
<reference evidence="2" key="2">
    <citation type="submission" date="2023-05" db="EMBL/GenBank/DDBJ databases">
        <authorList>
            <consortium name="Lawrence Berkeley National Laboratory"/>
            <person name="Steindorff A."/>
            <person name="Hensen N."/>
            <person name="Bonometti L."/>
            <person name="Westerberg I."/>
            <person name="Brannstrom I.O."/>
            <person name="Guillou S."/>
            <person name="Cros-Aarteil S."/>
            <person name="Calhoun S."/>
            <person name="Haridas S."/>
            <person name="Kuo A."/>
            <person name="Mondo S."/>
            <person name="Pangilinan J."/>
            <person name="Riley R."/>
            <person name="Labutti K."/>
            <person name="Andreopoulos B."/>
            <person name="Lipzen A."/>
            <person name="Chen C."/>
            <person name="Yanf M."/>
            <person name="Daum C."/>
            <person name="Ng V."/>
            <person name="Clum A."/>
            <person name="Ohm R."/>
            <person name="Martin F."/>
            <person name="Silar P."/>
            <person name="Natvig D."/>
            <person name="Lalanne C."/>
            <person name="Gautier V."/>
            <person name="Ament-Velasquez S.L."/>
            <person name="Kruys A."/>
            <person name="Hutchinson M.I."/>
            <person name="Powell A.J."/>
            <person name="Barry K."/>
            <person name="Miller A.N."/>
            <person name="Grigoriev I.V."/>
            <person name="Debuchy R."/>
            <person name="Gladieux P."/>
            <person name="Thoren M.H."/>
            <person name="Johannesson H."/>
        </authorList>
    </citation>
    <scope>NUCLEOTIDE SEQUENCE</scope>
    <source>
        <strain evidence="2">PSN243</strain>
    </source>
</reference>
<name>A0AAV9GH32_9PEZI</name>
<feature type="region of interest" description="Disordered" evidence="1">
    <location>
        <begin position="1"/>
        <end position="126"/>
    </location>
</feature>
<protein>
    <submittedName>
        <fullName evidence="2">Uncharacterized protein</fullName>
    </submittedName>
</protein>
<gene>
    <name evidence="2" type="ORF">QBC34DRAFT_382472</name>
</gene>
<evidence type="ECO:0000313" key="2">
    <source>
        <dbReference type="EMBL" id="KAK4447222.1"/>
    </source>
</evidence>
<evidence type="ECO:0000256" key="1">
    <source>
        <dbReference type="SAM" id="MobiDB-lite"/>
    </source>
</evidence>
<reference evidence="2" key="1">
    <citation type="journal article" date="2023" name="Mol. Phylogenet. Evol.">
        <title>Genome-scale phylogeny and comparative genomics of the fungal order Sordariales.</title>
        <authorList>
            <person name="Hensen N."/>
            <person name="Bonometti L."/>
            <person name="Westerberg I."/>
            <person name="Brannstrom I.O."/>
            <person name="Guillou S."/>
            <person name="Cros-Aarteil S."/>
            <person name="Calhoun S."/>
            <person name="Haridas S."/>
            <person name="Kuo A."/>
            <person name="Mondo S."/>
            <person name="Pangilinan J."/>
            <person name="Riley R."/>
            <person name="LaButti K."/>
            <person name="Andreopoulos B."/>
            <person name="Lipzen A."/>
            <person name="Chen C."/>
            <person name="Yan M."/>
            <person name="Daum C."/>
            <person name="Ng V."/>
            <person name="Clum A."/>
            <person name="Steindorff A."/>
            <person name="Ohm R.A."/>
            <person name="Martin F."/>
            <person name="Silar P."/>
            <person name="Natvig D.O."/>
            <person name="Lalanne C."/>
            <person name="Gautier V."/>
            <person name="Ament-Velasquez S.L."/>
            <person name="Kruys A."/>
            <person name="Hutchinson M.I."/>
            <person name="Powell A.J."/>
            <person name="Barry K."/>
            <person name="Miller A.N."/>
            <person name="Grigoriev I.V."/>
            <person name="Debuchy R."/>
            <person name="Gladieux P."/>
            <person name="Hiltunen Thoren M."/>
            <person name="Johannesson H."/>
        </authorList>
    </citation>
    <scope>NUCLEOTIDE SEQUENCE</scope>
    <source>
        <strain evidence="2">PSN243</strain>
    </source>
</reference>
<accession>A0AAV9GH32</accession>
<proteinExistence type="predicted"/>
<comment type="caution">
    <text evidence="2">The sequence shown here is derived from an EMBL/GenBank/DDBJ whole genome shotgun (WGS) entry which is preliminary data.</text>
</comment>